<dbReference type="SUPFAM" id="SSF46689">
    <property type="entry name" value="Homeodomain-like"/>
    <property type="match status" value="1"/>
</dbReference>
<dbReference type="Gene3D" id="1.10.357.10">
    <property type="entry name" value="Tetracycline Repressor, domain 2"/>
    <property type="match status" value="1"/>
</dbReference>
<organism evidence="6">
    <name type="scientific">Burkholderia cenocepacia</name>
    <dbReference type="NCBI Taxonomy" id="95486"/>
    <lineage>
        <taxon>Bacteria</taxon>
        <taxon>Pseudomonadati</taxon>
        <taxon>Pseudomonadota</taxon>
        <taxon>Betaproteobacteria</taxon>
        <taxon>Burkholderiales</taxon>
        <taxon>Burkholderiaceae</taxon>
        <taxon>Burkholderia</taxon>
        <taxon>Burkholderia cepacia complex</taxon>
    </lineage>
</organism>
<keyword evidence="1" id="KW-0805">Transcription regulation</keyword>
<reference evidence="6" key="1">
    <citation type="submission" date="2014-04" db="EMBL/GenBank/DDBJ databases">
        <title>In planta biocontrol of soil-borne Fusarium wilt of banana through a plant endophytic bacterium, Burkholderia cenocepacia 869T2.</title>
        <authorList>
            <person name="Ho Y.-N."/>
            <person name="Chiang H.-M."/>
            <person name="Chao C.-P."/>
            <person name="Su C.-C."/>
            <person name="Hsu H.-F."/>
            <person name="Guo C.-T."/>
            <person name="Hsieh J.-L."/>
            <person name="Huang C.-C."/>
        </authorList>
    </citation>
    <scope>NUCLEOTIDE SEQUENCE [LARGE SCALE GENOMIC DNA]</scope>
    <source>
        <strain evidence="6">869T2</strain>
    </source>
</reference>
<dbReference type="InterPro" id="IPR009057">
    <property type="entry name" value="Homeodomain-like_sf"/>
</dbReference>
<dbReference type="InterPro" id="IPR036271">
    <property type="entry name" value="Tet_transcr_reg_TetR-rel_C_sf"/>
</dbReference>
<dbReference type="Pfam" id="PF00440">
    <property type="entry name" value="TetR_N"/>
    <property type="match status" value="1"/>
</dbReference>
<feature type="DNA-binding region" description="H-T-H motif" evidence="4">
    <location>
        <begin position="28"/>
        <end position="47"/>
    </location>
</feature>
<dbReference type="AlphaFoldDB" id="A0A071MLH0"/>
<evidence type="ECO:0000256" key="2">
    <source>
        <dbReference type="ARBA" id="ARBA00023125"/>
    </source>
</evidence>
<protein>
    <submittedName>
        <fullName evidence="6">TetR family transcriptional regulator</fullName>
    </submittedName>
</protein>
<gene>
    <name evidence="6" type="ORF">DT99_23210</name>
</gene>
<name>A0A071MLH0_9BURK</name>
<dbReference type="PANTHER" id="PTHR47506">
    <property type="entry name" value="TRANSCRIPTIONAL REGULATORY PROTEIN"/>
    <property type="match status" value="1"/>
</dbReference>
<dbReference type="GO" id="GO:0003677">
    <property type="term" value="F:DNA binding"/>
    <property type="evidence" value="ECO:0007669"/>
    <property type="project" value="UniProtKB-UniRule"/>
</dbReference>
<evidence type="ECO:0000313" key="6">
    <source>
        <dbReference type="EMBL" id="KEA57331.1"/>
    </source>
</evidence>
<dbReference type="OrthoDB" id="9809772at2"/>
<evidence type="ECO:0000259" key="5">
    <source>
        <dbReference type="PROSITE" id="PS50977"/>
    </source>
</evidence>
<proteinExistence type="predicted"/>
<dbReference type="InterPro" id="IPR001647">
    <property type="entry name" value="HTH_TetR"/>
</dbReference>
<dbReference type="SUPFAM" id="SSF48498">
    <property type="entry name" value="Tetracyclin repressor-like, C-terminal domain"/>
    <property type="match status" value="1"/>
</dbReference>
<evidence type="ECO:0000256" key="4">
    <source>
        <dbReference type="PROSITE-ProRule" id="PRU00335"/>
    </source>
</evidence>
<evidence type="ECO:0000256" key="1">
    <source>
        <dbReference type="ARBA" id="ARBA00023015"/>
    </source>
</evidence>
<dbReference type="InterPro" id="IPR054156">
    <property type="entry name" value="YxaF_TetR_C"/>
</dbReference>
<dbReference type="EMBL" id="JJOA01000020">
    <property type="protein sequence ID" value="KEA57331.1"/>
    <property type="molecule type" value="Genomic_DNA"/>
</dbReference>
<feature type="domain" description="HTH tetR-type" evidence="5">
    <location>
        <begin position="5"/>
        <end position="65"/>
    </location>
</feature>
<keyword evidence="2 4" id="KW-0238">DNA-binding</keyword>
<keyword evidence="3" id="KW-0804">Transcription</keyword>
<dbReference type="PANTHER" id="PTHR47506:SF1">
    <property type="entry name" value="HTH-TYPE TRANSCRIPTIONAL REGULATOR YJDC"/>
    <property type="match status" value="1"/>
</dbReference>
<dbReference type="Pfam" id="PF21993">
    <property type="entry name" value="TetR_C_13_2"/>
    <property type="match status" value="1"/>
</dbReference>
<dbReference type="PROSITE" id="PS50977">
    <property type="entry name" value="HTH_TETR_2"/>
    <property type="match status" value="1"/>
</dbReference>
<sequence length="192" mass="20624">MATAQASKDEIIDRLFTVFRDRGFDGASIADLSRATGLGKSSLYHHFPEGKEQMAEAVLERATAVIDSEILNAAHSSGTLKARIRKIVATLDQMYVGGRAPCVLGQLATANIGSVAKQGLLLAFSHWIDAIEALARESGMSPARARHFAEDWVARLQGALILQAANGDLGPYKRAMAALLELSKEGREHAPE</sequence>
<evidence type="ECO:0000256" key="3">
    <source>
        <dbReference type="ARBA" id="ARBA00023163"/>
    </source>
</evidence>
<comment type="caution">
    <text evidence="6">The sequence shown here is derived from an EMBL/GenBank/DDBJ whole genome shotgun (WGS) entry which is preliminary data.</text>
</comment>
<accession>A0A071MLH0</accession>